<dbReference type="Gramene" id="OMP02412">
    <property type="protein sequence ID" value="OMP02412"/>
    <property type="gene ID" value="CCACVL1_02810"/>
</dbReference>
<name>A0A1R3K5N8_COCAP</name>
<sequence>MERKLCGLSYRRRYKTALMRPRKA</sequence>
<dbReference type="EMBL" id="AWWV01006239">
    <property type="protein sequence ID" value="OMP02412.1"/>
    <property type="molecule type" value="Genomic_DNA"/>
</dbReference>
<dbReference type="Proteomes" id="UP000188268">
    <property type="component" value="Unassembled WGS sequence"/>
</dbReference>
<reference evidence="1 2" key="1">
    <citation type="submission" date="2013-09" db="EMBL/GenBank/DDBJ databases">
        <title>Corchorus capsularis genome sequencing.</title>
        <authorList>
            <person name="Alam M."/>
            <person name="Haque M.S."/>
            <person name="Islam M.S."/>
            <person name="Emdad E.M."/>
            <person name="Islam M.M."/>
            <person name="Ahmed B."/>
            <person name="Halim A."/>
            <person name="Hossen Q.M.M."/>
            <person name="Hossain M.Z."/>
            <person name="Ahmed R."/>
            <person name="Khan M.M."/>
            <person name="Islam R."/>
            <person name="Rashid M.M."/>
            <person name="Khan S.A."/>
            <person name="Rahman M.S."/>
            <person name="Alam M."/>
        </authorList>
    </citation>
    <scope>NUCLEOTIDE SEQUENCE [LARGE SCALE GENOMIC DNA]</scope>
    <source>
        <strain evidence="2">cv. CVL-1</strain>
        <tissue evidence="1">Whole seedling</tissue>
    </source>
</reference>
<comment type="caution">
    <text evidence="1">The sequence shown here is derived from an EMBL/GenBank/DDBJ whole genome shotgun (WGS) entry which is preliminary data.</text>
</comment>
<proteinExistence type="predicted"/>
<organism evidence="1 2">
    <name type="scientific">Corchorus capsularis</name>
    <name type="common">Jute</name>
    <dbReference type="NCBI Taxonomy" id="210143"/>
    <lineage>
        <taxon>Eukaryota</taxon>
        <taxon>Viridiplantae</taxon>
        <taxon>Streptophyta</taxon>
        <taxon>Embryophyta</taxon>
        <taxon>Tracheophyta</taxon>
        <taxon>Spermatophyta</taxon>
        <taxon>Magnoliopsida</taxon>
        <taxon>eudicotyledons</taxon>
        <taxon>Gunneridae</taxon>
        <taxon>Pentapetalae</taxon>
        <taxon>rosids</taxon>
        <taxon>malvids</taxon>
        <taxon>Malvales</taxon>
        <taxon>Malvaceae</taxon>
        <taxon>Grewioideae</taxon>
        <taxon>Apeibeae</taxon>
        <taxon>Corchorus</taxon>
    </lineage>
</organism>
<protein>
    <submittedName>
        <fullName evidence="1">Uncharacterized protein</fullName>
    </submittedName>
</protein>
<dbReference type="AlphaFoldDB" id="A0A1R3K5N8"/>
<keyword evidence="2" id="KW-1185">Reference proteome</keyword>
<accession>A0A1R3K5N8</accession>
<evidence type="ECO:0000313" key="1">
    <source>
        <dbReference type="EMBL" id="OMP02412.1"/>
    </source>
</evidence>
<gene>
    <name evidence="1" type="ORF">CCACVL1_02810</name>
</gene>
<evidence type="ECO:0000313" key="2">
    <source>
        <dbReference type="Proteomes" id="UP000188268"/>
    </source>
</evidence>